<dbReference type="InterPro" id="IPR011009">
    <property type="entry name" value="Kinase-like_dom_sf"/>
</dbReference>
<keyword evidence="5 9" id="KW-0418">Kinase</keyword>
<dbReference type="PROSITE" id="PS00108">
    <property type="entry name" value="PROTEIN_KINASE_ST"/>
    <property type="match status" value="1"/>
</dbReference>
<evidence type="ECO:0000313" key="10">
    <source>
        <dbReference type="Proteomes" id="UP000555407"/>
    </source>
</evidence>
<protein>
    <recommendedName>
        <fullName evidence="1">non-specific serine/threonine protein kinase</fullName>
        <ecNumber evidence="1">2.7.11.1</ecNumber>
    </recommendedName>
</protein>
<evidence type="ECO:0000256" key="5">
    <source>
        <dbReference type="ARBA" id="ARBA00022777"/>
    </source>
</evidence>
<dbReference type="EMBL" id="JAASRO010000001">
    <property type="protein sequence ID" value="NIK54318.1"/>
    <property type="molecule type" value="Genomic_DNA"/>
</dbReference>
<evidence type="ECO:0000256" key="1">
    <source>
        <dbReference type="ARBA" id="ARBA00012513"/>
    </source>
</evidence>
<dbReference type="SMART" id="SM00220">
    <property type="entry name" value="S_TKc"/>
    <property type="match status" value="1"/>
</dbReference>
<dbReference type="InterPro" id="IPR011990">
    <property type="entry name" value="TPR-like_helical_dom_sf"/>
</dbReference>
<evidence type="ECO:0000313" key="9">
    <source>
        <dbReference type="EMBL" id="NIK54318.1"/>
    </source>
</evidence>
<keyword evidence="2 9" id="KW-0723">Serine/threonine-protein kinase</keyword>
<proteinExistence type="predicted"/>
<dbReference type="Gene3D" id="1.10.510.10">
    <property type="entry name" value="Transferase(Phosphotransferase) domain 1"/>
    <property type="match status" value="1"/>
</dbReference>
<evidence type="ECO:0000256" key="2">
    <source>
        <dbReference type="ARBA" id="ARBA00022527"/>
    </source>
</evidence>
<dbReference type="CDD" id="cd14014">
    <property type="entry name" value="STKc_PknB_like"/>
    <property type="match status" value="1"/>
</dbReference>
<name>A0A7X5ZXT5_9ACTN</name>
<dbReference type="SUPFAM" id="SSF56112">
    <property type="entry name" value="Protein kinase-like (PK-like)"/>
    <property type="match status" value="1"/>
</dbReference>
<keyword evidence="10" id="KW-1185">Reference proteome</keyword>
<dbReference type="FunFam" id="1.10.510.10:FF:000021">
    <property type="entry name" value="Serine/threonine protein kinase"/>
    <property type="match status" value="1"/>
</dbReference>
<dbReference type="InterPro" id="IPR000719">
    <property type="entry name" value="Prot_kinase_dom"/>
</dbReference>
<reference evidence="9 10" key="1">
    <citation type="submission" date="2020-03" db="EMBL/GenBank/DDBJ databases">
        <title>Sequencing the genomes of 1000 actinobacteria strains.</title>
        <authorList>
            <person name="Klenk H.-P."/>
        </authorList>
    </citation>
    <scope>NUCLEOTIDE SEQUENCE [LARGE SCALE GENOMIC DNA]</scope>
    <source>
        <strain evidence="9 10">DSM 45490</strain>
    </source>
</reference>
<keyword evidence="3" id="KW-0808">Transferase</keyword>
<evidence type="ECO:0000256" key="4">
    <source>
        <dbReference type="ARBA" id="ARBA00022741"/>
    </source>
</evidence>
<keyword evidence="6" id="KW-0067">ATP-binding</keyword>
<accession>A0A7X5ZXT5</accession>
<evidence type="ECO:0000259" key="8">
    <source>
        <dbReference type="PROSITE" id="PS50011"/>
    </source>
</evidence>
<dbReference type="Proteomes" id="UP000555407">
    <property type="component" value="Unassembled WGS sequence"/>
</dbReference>
<sequence length="517" mass="56531">MAAQSKVIAGRYELTAPIKHGGMGEVWRGYDTVLDRDIAVKLIRPQIVASDEDREELVGRFRREARVTAKVEHPGVPAVYDAAFDGDTDQLFIVMQLVHGVSVSDVLAEQGAVSAAWAASIGAQICSVLSYAHAVPIVHRDLKPGNVMIARGGVVKVLDFGIAALLRNDVTKLTSTGRVVGTKPYMSPEQIRNLPVTPQTDLYALGCLLHEMLSGQRAFDADDEIALMYQHLEEDSKPLRELDPEIPGELEQLVLDLLAKHPADRPENAWIVYDRLAPLLPATDRSSPDGEQPAGVIPDPTRPYRRPAAPRPRPAERPEPSAPTSSASKIDNVQIDEVLAEAESLIDEERFTQASDLLSDLLPSASSTFGPQSPAVLDLRVRFAAALFLGGDYRKAAPEFDALAAAVAKLDGPDSEEVLEYRRQAVVCRIALGESTRALTELESILTAYERVHSSGREYLELRLSLARLRLGIGQDQLARQELRELSRDARDLLGDTDDLTVEIAALLARLQTETDE</sequence>
<dbReference type="PANTHER" id="PTHR43289">
    <property type="entry name" value="MITOGEN-ACTIVATED PROTEIN KINASE KINASE KINASE 20-RELATED"/>
    <property type="match status" value="1"/>
</dbReference>
<dbReference type="GO" id="GO:0005524">
    <property type="term" value="F:ATP binding"/>
    <property type="evidence" value="ECO:0007669"/>
    <property type="project" value="UniProtKB-KW"/>
</dbReference>
<evidence type="ECO:0000256" key="3">
    <source>
        <dbReference type="ARBA" id="ARBA00022679"/>
    </source>
</evidence>
<evidence type="ECO:0000256" key="7">
    <source>
        <dbReference type="SAM" id="MobiDB-lite"/>
    </source>
</evidence>
<keyword evidence="4" id="KW-0547">Nucleotide-binding</keyword>
<dbReference type="Gene3D" id="1.25.40.10">
    <property type="entry name" value="Tetratricopeptide repeat domain"/>
    <property type="match status" value="1"/>
</dbReference>
<comment type="caution">
    <text evidence="9">The sequence shown here is derived from an EMBL/GenBank/DDBJ whole genome shotgun (WGS) entry which is preliminary data.</text>
</comment>
<dbReference type="Pfam" id="PF00069">
    <property type="entry name" value="Pkinase"/>
    <property type="match status" value="1"/>
</dbReference>
<evidence type="ECO:0000256" key="6">
    <source>
        <dbReference type="ARBA" id="ARBA00022840"/>
    </source>
</evidence>
<dbReference type="AlphaFoldDB" id="A0A7X5ZXT5"/>
<dbReference type="Gene3D" id="3.30.200.20">
    <property type="entry name" value="Phosphorylase Kinase, domain 1"/>
    <property type="match status" value="1"/>
</dbReference>
<organism evidence="9 10">
    <name type="scientific">Kribbella shirazensis</name>
    <dbReference type="NCBI Taxonomy" id="1105143"/>
    <lineage>
        <taxon>Bacteria</taxon>
        <taxon>Bacillati</taxon>
        <taxon>Actinomycetota</taxon>
        <taxon>Actinomycetes</taxon>
        <taxon>Propionibacteriales</taxon>
        <taxon>Kribbellaceae</taxon>
        <taxon>Kribbella</taxon>
    </lineage>
</organism>
<gene>
    <name evidence="9" type="ORF">BJY22_000035</name>
</gene>
<dbReference type="GO" id="GO:0004674">
    <property type="term" value="F:protein serine/threonine kinase activity"/>
    <property type="evidence" value="ECO:0007669"/>
    <property type="project" value="UniProtKB-KW"/>
</dbReference>
<feature type="domain" description="Protein kinase" evidence="8">
    <location>
        <begin position="12"/>
        <end position="280"/>
    </location>
</feature>
<dbReference type="RefSeq" id="WP_202890933.1">
    <property type="nucleotide sequence ID" value="NZ_JAASRO010000001.1"/>
</dbReference>
<dbReference type="PANTHER" id="PTHR43289:SF6">
    <property type="entry name" value="SERINE_THREONINE-PROTEIN KINASE NEKL-3"/>
    <property type="match status" value="1"/>
</dbReference>
<feature type="region of interest" description="Disordered" evidence="7">
    <location>
        <begin position="282"/>
        <end position="333"/>
    </location>
</feature>
<dbReference type="EC" id="2.7.11.1" evidence="1"/>
<dbReference type="InterPro" id="IPR008271">
    <property type="entry name" value="Ser/Thr_kinase_AS"/>
</dbReference>
<dbReference type="PROSITE" id="PS50011">
    <property type="entry name" value="PROTEIN_KINASE_DOM"/>
    <property type="match status" value="1"/>
</dbReference>